<dbReference type="AlphaFoldDB" id="A0A2P2IKX1"/>
<reference evidence="1" key="1">
    <citation type="submission" date="2018-02" db="EMBL/GenBank/DDBJ databases">
        <title>Rhizophora mucronata_Transcriptome.</title>
        <authorList>
            <person name="Meera S.P."/>
            <person name="Sreeshan A."/>
            <person name="Augustine A."/>
        </authorList>
    </citation>
    <scope>NUCLEOTIDE SEQUENCE</scope>
    <source>
        <tissue evidence="1">Leaf</tissue>
    </source>
</reference>
<name>A0A2P2IKX1_RHIMU</name>
<proteinExistence type="predicted"/>
<dbReference type="EMBL" id="GGEC01001403">
    <property type="protein sequence ID" value="MBW81886.1"/>
    <property type="molecule type" value="Transcribed_RNA"/>
</dbReference>
<protein>
    <submittedName>
        <fullName evidence="1">Uncharacterized protein</fullName>
    </submittedName>
</protein>
<evidence type="ECO:0000313" key="1">
    <source>
        <dbReference type="EMBL" id="MBW81886.1"/>
    </source>
</evidence>
<sequence length="54" mass="6201">MKREKIKSMTFSVDKSNIACKHLWQHGSDLNPQHIIAKLLPFSFSVSMVLTNKD</sequence>
<accession>A0A2P2IKX1</accession>
<organism evidence="1">
    <name type="scientific">Rhizophora mucronata</name>
    <name type="common">Asiatic mangrove</name>
    <dbReference type="NCBI Taxonomy" id="61149"/>
    <lineage>
        <taxon>Eukaryota</taxon>
        <taxon>Viridiplantae</taxon>
        <taxon>Streptophyta</taxon>
        <taxon>Embryophyta</taxon>
        <taxon>Tracheophyta</taxon>
        <taxon>Spermatophyta</taxon>
        <taxon>Magnoliopsida</taxon>
        <taxon>eudicotyledons</taxon>
        <taxon>Gunneridae</taxon>
        <taxon>Pentapetalae</taxon>
        <taxon>rosids</taxon>
        <taxon>fabids</taxon>
        <taxon>Malpighiales</taxon>
        <taxon>Rhizophoraceae</taxon>
        <taxon>Rhizophora</taxon>
    </lineage>
</organism>